<dbReference type="PROSITE" id="PS50893">
    <property type="entry name" value="ABC_TRANSPORTER_2"/>
    <property type="match status" value="1"/>
</dbReference>
<dbReference type="InterPro" id="IPR003593">
    <property type="entry name" value="AAA+_ATPase"/>
</dbReference>
<dbReference type="PANTHER" id="PTHR43166">
    <property type="entry name" value="AMINO ACID IMPORT ATP-BINDING PROTEIN"/>
    <property type="match status" value="1"/>
</dbReference>
<name>K9EWQ0_9LACT</name>
<comment type="caution">
    <text evidence="12">The sequence shown here is derived from an EMBL/GenBank/DDBJ whole genome shotgun (WGS) entry which is preliminary data.</text>
</comment>
<dbReference type="GO" id="GO:0005886">
    <property type="term" value="C:plasma membrane"/>
    <property type="evidence" value="ECO:0007669"/>
    <property type="project" value="UniProtKB-ARBA"/>
</dbReference>
<evidence type="ECO:0000256" key="3">
    <source>
        <dbReference type="ARBA" id="ARBA00022475"/>
    </source>
</evidence>
<dbReference type="SUPFAM" id="SSF55021">
    <property type="entry name" value="ACT-like"/>
    <property type="match status" value="1"/>
</dbReference>
<dbReference type="InterPro" id="IPR027417">
    <property type="entry name" value="P-loop_NTPase"/>
</dbReference>
<protein>
    <recommendedName>
        <fullName evidence="11">ABC transporter domain-containing protein</fullName>
    </recommendedName>
</protein>
<evidence type="ECO:0000256" key="8">
    <source>
        <dbReference type="ARBA" id="ARBA00023136"/>
    </source>
</evidence>
<dbReference type="EMBL" id="AGXA01000017">
    <property type="protein sequence ID" value="EKU93665.1"/>
    <property type="molecule type" value="Genomic_DNA"/>
</dbReference>
<dbReference type="Gene3D" id="3.30.70.260">
    <property type="match status" value="1"/>
</dbReference>
<sequence>MIELKDIDVHFQSDEHVIKAVKGVSLKVDKGDIYGVVGYSGAGKSTLVRTINLLQKPTNGSVRVNGQDMLDLSASELRAARKKIGMIFQHFNLMNARTVAGNILYALRSSDLSREEKQTKVTDLLELVDLADKHDSYPSQLSGGQKQRVGIARALANDPEVLLCDEATSALDPKTTTDILKLLKQLNQELGLTIVLITHEMDAIKEICNKVAVMGDGEVVERGDIVKIFTEPENPLTQEFINTALGIDQALEKLSRQETVMNLTNKDQIAQLTFKQGSAGQPFTKEVYERYGISTNIIYGNVEILNGDYIGNLIVIFTGDDESLQESYRYLEENHVTVGLLEHVKDGEEYKLIPRSDIGSEEGDTE</sequence>
<dbReference type="InterPro" id="IPR003439">
    <property type="entry name" value="ABC_transporter-like_ATP-bd"/>
</dbReference>
<feature type="domain" description="ABC transporter" evidence="11">
    <location>
        <begin position="4"/>
        <end position="241"/>
    </location>
</feature>
<dbReference type="SUPFAM" id="SSF52540">
    <property type="entry name" value="P-loop containing nucleoside triphosphate hydrolases"/>
    <property type="match status" value="1"/>
</dbReference>
<evidence type="ECO:0000313" key="12">
    <source>
        <dbReference type="EMBL" id="EKU93665.1"/>
    </source>
</evidence>
<evidence type="ECO:0000256" key="2">
    <source>
        <dbReference type="ARBA" id="ARBA00022448"/>
    </source>
</evidence>
<keyword evidence="2" id="KW-0813">Transport</keyword>
<comment type="similarity">
    <text evidence="1">Belongs to the ABC transporter superfamily.</text>
</comment>
<dbReference type="Pfam" id="PF09383">
    <property type="entry name" value="NIL"/>
    <property type="match status" value="1"/>
</dbReference>
<evidence type="ECO:0000256" key="4">
    <source>
        <dbReference type="ARBA" id="ARBA00022741"/>
    </source>
</evidence>
<keyword evidence="8" id="KW-0472">Membrane</keyword>
<keyword evidence="6" id="KW-1278">Translocase</keyword>
<evidence type="ECO:0000256" key="9">
    <source>
        <dbReference type="ARBA" id="ARBA00049360"/>
    </source>
</evidence>
<evidence type="ECO:0000256" key="10">
    <source>
        <dbReference type="ARBA" id="ARBA00055994"/>
    </source>
</evidence>
<dbReference type="InterPro" id="IPR041701">
    <property type="entry name" value="MetN_ABC"/>
</dbReference>
<comment type="function">
    <text evidence="10">Part of the ABC transporter FtsEX involved in cellular division. Has ATPase activity. Essential for cell division and viability.</text>
</comment>
<organism evidence="12 13">
    <name type="scientific">Alloiococcus otitis ATCC 51267</name>
    <dbReference type="NCBI Taxonomy" id="883081"/>
    <lineage>
        <taxon>Bacteria</taxon>
        <taxon>Bacillati</taxon>
        <taxon>Bacillota</taxon>
        <taxon>Bacilli</taxon>
        <taxon>Lactobacillales</taxon>
        <taxon>Carnobacteriaceae</taxon>
        <taxon>Alloiococcus</taxon>
    </lineage>
</organism>
<dbReference type="eggNOG" id="COG1135">
    <property type="taxonomic scope" value="Bacteria"/>
</dbReference>
<dbReference type="SMART" id="SM00930">
    <property type="entry name" value="NIL"/>
    <property type="match status" value="1"/>
</dbReference>
<dbReference type="AlphaFoldDB" id="K9EWQ0"/>
<dbReference type="GO" id="GO:0005524">
    <property type="term" value="F:ATP binding"/>
    <property type="evidence" value="ECO:0007669"/>
    <property type="project" value="UniProtKB-KW"/>
</dbReference>
<dbReference type="STRING" id="883081.HMPREF9698_00782"/>
<keyword evidence="5" id="KW-0067">ATP-binding</keyword>
<evidence type="ECO:0000256" key="7">
    <source>
        <dbReference type="ARBA" id="ARBA00022970"/>
    </source>
</evidence>
<dbReference type="Gene3D" id="3.40.50.300">
    <property type="entry name" value="P-loop containing nucleotide triphosphate hydrolases"/>
    <property type="match status" value="1"/>
</dbReference>
<gene>
    <name evidence="12" type="ORF">HMPREF9698_00782</name>
</gene>
<evidence type="ECO:0000259" key="11">
    <source>
        <dbReference type="PROSITE" id="PS50893"/>
    </source>
</evidence>
<keyword evidence="3" id="KW-1003">Cell membrane</keyword>
<dbReference type="PANTHER" id="PTHR43166:SF30">
    <property type="entry name" value="METHIONINE IMPORT ATP-BINDING PROTEIN METN"/>
    <property type="match status" value="1"/>
</dbReference>
<dbReference type="CDD" id="cd03258">
    <property type="entry name" value="ABC_MetN_methionine_transporter"/>
    <property type="match status" value="1"/>
</dbReference>
<keyword evidence="13" id="KW-1185">Reference proteome</keyword>
<comment type="catalytic activity">
    <reaction evidence="9">
        <text>ATP + H2O = ADP + phosphate + H(+)</text>
        <dbReference type="Rhea" id="RHEA:13065"/>
        <dbReference type="ChEBI" id="CHEBI:15377"/>
        <dbReference type="ChEBI" id="CHEBI:15378"/>
        <dbReference type="ChEBI" id="CHEBI:30616"/>
        <dbReference type="ChEBI" id="CHEBI:43474"/>
        <dbReference type="ChEBI" id="CHEBI:456216"/>
    </reaction>
</comment>
<dbReference type="RefSeq" id="WP_003777573.1">
    <property type="nucleotide sequence ID" value="NZ_JH992958.1"/>
</dbReference>
<dbReference type="InterPro" id="IPR017871">
    <property type="entry name" value="ABC_transporter-like_CS"/>
</dbReference>
<dbReference type="Pfam" id="PF00005">
    <property type="entry name" value="ABC_tran"/>
    <property type="match status" value="1"/>
</dbReference>
<dbReference type="GO" id="GO:0006865">
    <property type="term" value="P:amino acid transport"/>
    <property type="evidence" value="ECO:0007669"/>
    <property type="project" value="UniProtKB-KW"/>
</dbReference>
<dbReference type="Proteomes" id="UP000009875">
    <property type="component" value="Unassembled WGS sequence"/>
</dbReference>
<dbReference type="SMART" id="SM00382">
    <property type="entry name" value="AAA"/>
    <property type="match status" value="1"/>
</dbReference>
<evidence type="ECO:0000256" key="1">
    <source>
        <dbReference type="ARBA" id="ARBA00005417"/>
    </source>
</evidence>
<accession>K9EWQ0</accession>
<dbReference type="PATRIC" id="fig|883081.3.peg.779"/>
<reference evidence="12 13" key="1">
    <citation type="submission" date="2012-09" db="EMBL/GenBank/DDBJ databases">
        <title>The Genome Sequence of Alloiococcus otitis ATCC 51267.</title>
        <authorList>
            <consortium name="The Broad Institute Genome Sequencing Platform"/>
            <person name="Earl A."/>
            <person name="Ward D."/>
            <person name="Feldgarden M."/>
            <person name="Gevers D."/>
            <person name="Huys G."/>
            <person name="Walker B."/>
            <person name="Young S.K."/>
            <person name="Zeng Q."/>
            <person name="Gargeya S."/>
            <person name="Fitzgerald M."/>
            <person name="Haas B."/>
            <person name="Abouelleil A."/>
            <person name="Alvarado L."/>
            <person name="Arachchi H.M."/>
            <person name="Berlin A.M."/>
            <person name="Chapman S.B."/>
            <person name="Goldberg J."/>
            <person name="Griggs A."/>
            <person name="Gujja S."/>
            <person name="Hansen M."/>
            <person name="Howarth C."/>
            <person name="Imamovic A."/>
            <person name="Larimer J."/>
            <person name="McCowen C."/>
            <person name="Montmayeur A."/>
            <person name="Murphy C."/>
            <person name="Neiman D."/>
            <person name="Pearson M."/>
            <person name="Priest M."/>
            <person name="Roberts A."/>
            <person name="Saif S."/>
            <person name="Shea T."/>
            <person name="Sisk P."/>
            <person name="Sykes S."/>
            <person name="Wortman J."/>
            <person name="Nusbaum C."/>
            <person name="Birren B."/>
        </authorList>
    </citation>
    <scope>NUCLEOTIDE SEQUENCE [LARGE SCALE GENOMIC DNA]</scope>
    <source>
        <strain evidence="12 13">ATCC 51267</strain>
    </source>
</reference>
<evidence type="ECO:0000256" key="6">
    <source>
        <dbReference type="ARBA" id="ARBA00022967"/>
    </source>
</evidence>
<keyword evidence="4" id="KW-0547">Nucleotide-binding</keyword>
<dbReference type="OrthoDB" id="9802264at2"/>
<dbReference type="InterPro" id="IPR045865">
    <property type="entry name" value="ACT-like_dom_sf"/>
</dbReference>
<proteinExistence type="inferred from homology"/>
<dbReference type="PROSITE" id="PS00211">
    <property type="entry name" value="ABC_TRANSPORTER_1"/>
    <property type="match status" value="1"/>
</dbReference>
<dbReference type="FunFam" id="3.40.50.300:FF:000056">
    <property type="entry name" value="Cell division ATP-binding protein FtsE"/>
    <property type="match status" value="1"/>
</dbReference>
<dbReference type="GO" id="GO:0016887">
    <property type="term" value="F:ATP hydrolysis activity"/>
    <property type="evidence" value="ECO:0007669"/>
    <property type="project" value="InterPro"/>
</dbReference>
<dbReference type="InterPro" id="IPR050086">
    <property type="entry name" value="MetN_ABC_transporter-like"/>
</dbReference>
<dbReference type="HOGENOM" id="CLU_000604_1_3_9"/>
<evidence type="ECO:0000256" key="5">
    <source>
        <dbReference type="ARBA" id="ARBA00022840"/>
    </source>
</evidence>
<keyword evidence="7" id="KW-0029">Amino-acid transport</keyword>
<dbReference type="InterPro" id="IPR018449">
    <property type="entry name" value="NIL_domain"/>
</dbReference>
<evidence type="ECO:0000313" key="13">
    <source>
        <dbReference type="Proteomes" id="UP000009875"/>
    </source>
</evidence>